<dbReference type="InterPro" id="IPR027417">
    <property type="entry name" value="P-loop_NTPase"/>
</dbReference>
<protein>
    <recommendedName>
        <fullName evidence="1">ATP-dependent DNA helicase</fullName>
        <ecNumber evidence="1">5.6.2.3</ecNumber>
    </recommendedName>
</protein>
<dbReference type="GO" id="GO:0005524">
    <property type="term" value="F:ATP binding"/>
    <property type="evidence" value="ECO:0007669"/>
    <property type="project" value="UniProtKB-KW"/>
</dbReference>
<dbReference type="InParanoid" id="A0A1X7TX81"/>
<proteinExistence type="inferred from homology"/>
<feature type="domain" description="DNA helicase Pif1-like DEAD-box helicase" evidence="2">
    <location>
        <begin position="3"/>
        <end position="83"/>
    </location>
</feature>
<keyword evidence="1" id="KW-0234">DNA repair</keyword>
<dbReference type="EnsemblMetazoa" id="Aqu2.1.19854_001">
    <property type="protein sequence ID" value="Aqu2.1.19854_001"/>
    <property type="gene ID" value="Aqu2.1.19854"/>
</dbReference>
<dbReference type="GO" id="GO:0016787">
    <property type="term" value="F:hydrolase activity"/>
    <property type="evidence" value="ECO:0007669"/>
    <property type="project" value="UniProtKB-KW"/>
</dbReference>
<keyword evidence="1" id="KW-0233">DNA recombination</keyword>
<keyword evidence="1" id="KW-0067">ATP-binding</keyword>
<dbReference type="Gene3D" id="3.40.50.300">
    <property type="entry name" value="P-loop containing nucleotide triphosphate hydrolases"/>
    <property type="match status" value="1"/>
</dbReference>
<dbReference type="GO" id="GO:0006281">
    <property type="term" value="P:DNA repair"/>
    <property type="evidence" value="ECO:0007669"/>
    <property type="project" value="UniProtKB-KW"/>
</dbReference>
<accession>A0A1X7TX81</accession>
<evidence type="ECO:0000259" key="2">
    <source>
        <dbReference type="Pfam" id="PF05970"/>
    </source>
</evidence>
<organism evidence="3">
    <name type="scientific">Amphimedon queenslandica</name>
    <name type="common">Sponge</name>
    <dbReference type="NCBI Taxonomy" id="400682"/>
    <lineage>
        <taxon>Eukaryota</taxon>
        <taxon>Metazoa</taxon>
        <taxon>Porifera</taxon>
        <taxon>Demospongiae</taxon>
        <taxon>Heteroscleromorpha</taxon>
        <taxon>Haplosclerida</taxon>
        <taxon>Niphatidae</taxon>
        <taxon>Amphimedon</taxon>
    </lineage>
</organism>
<dbReference type="OrthoDB" id="7470624at2759"/>
<dbReference type="InterPro" id="IPR010285">
    <property type="entry name" value="DNA_helicase_pif1-like_DEAD"/>
</dbReference>
<evidence type="ECO:0000313" key="3">
    <source>
        <dbReference type="EnsemblMetazoa" id="Aqu2.1.19854_001"/>
    </source>
</evidence>
<keyword evidence="1" id="KW-0378">Hydrolase</keyword>
<dbReference type="InterPro" id="IPR051055">
    <property type="entry name" value="PIF1_helicase"/>
</dbReference>
<keyword evidence="1" id="KW-0347">Helicase</keyword>
<evidence type="ECO:0000256" key="1">
    <source>
        <dbReference type="RuleBase" id="RU363044"/>
    </source>
</evidence>
<dbReference type="SUPFAM" id="SSF52540">
    <property type="entry name" value="P-loop containing nucleoside triphosphate hydrolases"/>
    <property type="match status" value="1"/>
</dbReference>
<comment type="cofactor">
    <cofactor evidence="1">
        <name>Mg(2+)</name>
        <dbReference type="ChEBI" id="CHEBI:18420"/>
    </cofactor>
</comment>
<dbReference type="GO" id="GO:0006310">
    <property type="term" value="P:DNA recombination"/>
    <property type="evidence" value="ECO:0007669"/>
    <property type="project" value="UniProtKB-KW"/>
</dbReference>
<dbReference type="AlphaFoldDB" id="A0A1X7TX81"/>
<dbReference type="PANTHER" id="PTHR47642">
    <property type="entry name" value="ATP-DEPENDENT DNA HELICASE"/>
    <property type="match status" value="1"/>
</dbReference>
<keyword evidence="1" id="KW-0547">Nucleotide-binding</keyword>
<reference evidence="3" key="1">
    <citation type="submission" date="2017-05" db="UniProtKB">
        <authorList>
            <consortium name="EnsemblMetazoa"/>
        </authorList>
    </citation>
    <scope>IDENTIFICATION</scope>
</reference>
<dbReference type="GO" id="GO:0043139">
    <property type="term" value="F:5'-3' DNA helicase activity"/>
    <property type="evidence" value="ECO:0007669"/>
    <property type="project" value="UniProtKB-EC"/>
</dbReference>
<sequence>MFDRRLRQAFPLKSQILFGGCSVLLFGDFGQLPPVFGLVLYTTQSNSDLGCRAYTHFTKDFTLTQVMRQSGQDLNKNADTTEEDWEHQMEQTPTKITDYSSFDNALRLFPMVEESGHPIAEIKAVHTRANASSASPDDAGGLVQVVKASKSARVMLTSNLWLEVGLVNGAMGTVEAICYLKDKPLALPLPVMVWFDRYSGPTMYNGTVPITPIWRSWTFLGGQCSCLQLPLKLAWAVTIH</sequence>
<dbReference type="GO" id="GO:0000723">
    <property type="term" value="P:telomere maintenance"/>
    <property type="evidence" value="ECO:0007669"/>
    <property type="project" value="InterPro"/>
</dbReference>
<name>A0A1X7TX81_AMPQE</name>
<comment type="catalytic activity">
    <reaction evidence="1">
        <text>ATP + H2O = ADP + phosphate + H(+)</text>
        <dbReference type="Rhea" id="RHEA:13065"/>
        <dbReference type="ChEBI" id="CHEBI:15377"/>
        <dbReference type="ChEBI" id="CHEBI:15378"/>
        <dbReference type="ChEBI" id="CHEBI:30616"/>
        <dbReference type="ChEBI" id="CHEBI:43474"/>
        <dbReference type="ChEBI" id="CHEBI:456216"/>
        <dbReference type="EC" id="5.6.2.3"/>
    </reaction>
</comment>
<dbReference type="EC" id="5.6.2.3" evidence="1"/>
<dbReference type="STRING" id="400682.A0A1X7TX81"/>
<dbReference type="Pfam" id="PF05970">
    <property type="entry name" value="PIF1"/>
    <property type="match status" value="1"/>
</dbReference>
<comment type="similarity">
    <text evidence="1">Belongs to the helicase family.</text>
</comment>
<keyword evidence="1" id="KW-0227">DNA damage</keyword>